<reference evidence="1 2" key="1">
    <citation type="submission" date="2019-06" db="EMBL/GenBank/DDBJ databases">
        <title>Thermococcus indicus sp. nov., a Fe(III)-reducing hyperthermophilic archaeon isolated from the Onnuri vent field of the Central Indian Ocean ridge.</title>
        <authorList>
            <person name="Lim J.K."/>
            <person name="Kim Y.J."/>
            <person name="Kwon K.K."/>
        </authorList>
    </citation>
    <scope>NUCLEOTIDE SEQUENCE [LARGE SCALE GENOMIC DNA]</scope>
    <source>
        <strain evidence="1 2">IOH1</strain>
    </source>
</reference>
<dbReference type="OrthoDB" id="91955at2157"/>
<accession>A0A4Y5SIX7</accession>
<gene>
    <name evidence="1" type="ORF">FH039_02215</name>
</gene>
<dbReference type="EMBL" id="CP040846">
    <property type="protein sequence ID" value="QDA30665.1"/>
    <property type="molecule type" value="Genomic_DNA"/>
</dbReference>
<evidence type="ECO:0000313" key="2">
    <source>
        <dbReference type="Proteomes" id="UP000306007"/>
    </source>
</evidence>
<keyword evidence="2" id="KW-1185">Reference proteome</keyword>
<sequence>MPKVKPLVVPLSLLIILSTYYLSQPWIQTKPTFQLGIFLVSKCSDNVCLEINPYVELTNVVFYLAGWDSSNSTPYAREVESYFSPYRNHKAVLLARKALRAGLSYDAIPKFALELNSTEWSEYLIARVHGNEKLLNELARAIEEFVQDSNFLDFYENHKEFYREQIRLFFRENPNVFDIPHFVGEFFGEKQKRWVFILQPLEMYYNYGGSINSTVYAFLGVCSVSGGSPQYCNASVHEMAHSFINLP</sequence>
<dbReference type="KEGG" id="tic:FH039_02215"/>
<dbReference type="InterPro" id="IPR032560">
    <property type="entry name" value="DUF4932"/>
</dbReference>
<organism evidence="1 2">
    <name type="scientific">Thermococcus indicus</name>
    <dbReference type="NCBI Taxonomy" id="2586643"/>
    <lineage>
        <taxon>Archaea</taxon>
        <taxon>Methanobacteriati</taxon>
        <taxon>Methanobacteriota</taxon>
        <taxon>Thermococci</taxon>
        <taxon>Thermococcales</taxon>
        <taxon>Thermococcaceae</taxon>
        <taxon>Thermococcus</taxon>
    </lineage>
</organism>
<dbReference type="Proteomes" id="UP000306007">
    <property type="component" value="Chromosome"/>
</dbReference>
<dbReference type="Pfam" id="PF16286">
    <property type="entry name" value="DUF4932"/>
    <property type="match status" value="1"/>
</dbReference>
<dbReference type="AlphaFoldDB" id="A0A4Y5SIX7"/>
<name>A0A4Y5SIX7_9EURY</name>
<protein>
    <submittedName>
        <fullName evidence="1">DUF4932 domain-containing protein</fullName>
    </submittedName>
</protein>
<proteinExistence type="predicted"/>
<evidence type="ECO:0000313" key="1">
    <source>
        <dbReference type="EMBL" id="QDA30665.1"/>
    </source>
</evidence>